<accession>A0A4P5PFQ6</accession>
<dbReference type="RefSeq" id="WP_146622907.1">
    <property type="nucleotide sequence ID" value="NZ_BJCC01000019.1"/>
</dbReference>
<evidence type="ECO:0000256" key="1">
    <source>
        <dbReference type="SAM" id="MobiDB-lite"/>
    </source>
</evidence>
<dbReference type="PANTHER" id="PTHR37804:SF1">
    <property type="entry name" value="CDAA REGULATORY PROTEIN CDAR"/>
    <property type="match status" value="1"/>
</dbReference>
<evidence type="ECO:0008006" key="4">
    <source>
        <dbReference type="Google" id="ProtNLM"/>
    </source>
</evidence>
<evidence type="ECO:0000313" key="3">
    <source>
        <dbReference type="Proteomes" id="UP000290567"/>
    </source>
</evidence>
<keyword evidence="3" id="KW-1185">Reference proteome</keyword>
<evidence type="ECO:0000313" key="2">
    <source>
        <dbReference type="EMBL" id="GCF94482.1"/>
    </source>
</evidence>
<organism evidence="2 3">
    <name type="scientific">Enterococcus florum</name>
    <dbReference type="NCBI Taxonomy" id="2480627"/>
    <lineage>
        <taxon>Bacteria</taxon>
        <taxon>Bacillati</taxon>
        <taxon>Bacillota</taxon>
        <taxon>Bacilli</taxon>
        <taxon>Lactobacillales</taxon>
        <taxon>Enterococcaceae</taxon>
        <taxon>Enterococcus</taxon>
    </lineage>
</organism>
<dbReference type="PROSITE" id="PS51257">
    <property type="entry name" value="PROKAR_LIPOPROTEIN"/>
    <property type="match status" value="1"/>
</dbReference>
<gene>
    <name evidence="2" type="ORF">NRIC_23730</name>
</gene>
<feature type="region of interest" description="Disordered" evidence="1">
    <location>
        <begin position="318"/>
        <end position="360"/>
    </location>
</feature>
<dbReference type="OrthoDB" id="2960905at2"/>
<dbReference type="EMBL" id="BJCC01000019">
    <property type="protein sequence ID" value="GCF94482.1"/>
    <property type="molecule type" value="Genomic_DNA"/>
</dbReference>
<reference evidence="3" key="1">
    <citation type="submission" date="2019-02" db="EMBL/GenBank/DDBJ databases">
        <title>Draft genome sequence of Enterococcus sp. Gos25-1.</title>
        <authorList>
            <person name="Tanaka N."/>
            <person name="Shiwa Y."/>
            <person name="Fujita N."/>
        </authorList>
    </citation>
    <scope>NUCLEOTIDE SEQUENCE [LARGE SCALE GENOMIC DNA]</scope>
    <source>
        <strain evidence="3">Gos25-1</strain>
    </source>
</reference>
<dbReference type="InterPro" id="IPR012505">
    <property type="entry name" value="YbbR"/>
</dbReference>
<feature type="compositionally biased region" description="Polar residues" evidence="1">
    <location>
        <begin position="319"/>
        <end position="360"/>
    </location>
</feature>
<name>A0A4P5PFQ6_9ENTE</name>
<dbReference type="AlphaFoldDB" id="A0A4P5PFQ6"/>
<sequence>MIGKFKNSNLPYILISLACSLALFFNVNSQSVSRVFNSNLTYQEALQNVPVTLNYDSDEYFVHGFAATVSVKLSSANRIQLNREADEDTRAFSVVADLENLSAGTHEVKLQAHNLQSSIVATIEPQTISVTIEKKQTKTFDVTPVLSNTTDNDDMQIDNLTVNPERVEITTGEETMKQIDRVIATVDASKLTGEESSLRAQVQALNANGEALAIQAEPQNVVVSFQSEMTSKEVTLLPRQEGTTPDDVERYQIELDRSVVTIRGIGEAINTVESIELPVNISGITQATRRMIDVPAGENYEVNPTSVAVRITPIMADSGETTESSTQQPNESTSEIQGSETTQSSSIQPDGSGESTTTTN</sequence>
<dbReference type="Proteomes" id="UP000290567">
    <property type="component" value="Unassembled WGS sequence"/>
</dbReference>
<proteinExistence type="predicted"/>
<comment type="caution">
    <text evidence="2">The sequence shown here is derived from an EMBL/GenBank/DDBJ whole genome shotgun (WGS) entry which is preliminary data.</text>
</comment>
<dbReference type="Pfam" id="PF07949">
    <property type="entry name" value="YbbR"/>
    <property type="match status" value="3"/>
</dbReference>
<dbReference type="Gene3D" id="2.170.120.30">
    <property type="match status" value="1"/>
</dbReference>
<dbReference type="Gene3D" id="2.170.120.40">
    <property type="entry name" value="YbbR-like domain"/>
    <property type="match status" value="2"/>
</dbReference>
<dbReference type="InterPro" id="IPR053154">
    <property type="entry name" value="c-di-AMP_regulator"/>
</dbReference>
<protein>
    <recommendedName>
        <fullName evidence="4">YbbR-like protein</fullName>
    </recommendedName>
</protein>
<dbReference type="PANTHER" id="PTHR37804">
    <property type="entry name" value="CDAA REGULATORY PROTEIN CDAR"/>
    <property type="match status" value="1"/>
</dbReference>